<organism evidence="3 4">
    <name type="scientific">Tetrabaena socialis</name>
    <dbReference type="NCBI Taxonomy" id="47790"/>
    <lineage>
        <taxon>Eukaryota</taxon>
        <taxon>Viridiplantae</taxon>
        <taxon>Chlorophyta</taxon>
        <taxon>core chlorophytes</taxon>
        <taxon>Chlorophyceae</taxon>
        <taxon>CS clade</taxon>
        <taxon>Chlamydomonadales</taxon>
        <taxon>Tetrabaenaceae</taxon>
        <taxon>Tetrabaena</taxon>
    </lineage>
</organism>
<dbReference type="Gene3D" id="1.10.150.240">
    <property type="entry name" value="Putative phosphatase, domain 2"/>
    <property type="match status" value="1"/>
</dbReference>
<dbReference type="FunFam" id="3.40.50.1000:FF:000036">
    <property type="entry name" value="HAD family hydrolase"/>
    <property type="match status" value="1"/>
</dbReference>
<keyword evidence="1" id="KW-0479">Metal-binding</keyword>
<sequence length="313" mass="33940">MRLFRCARELTLNCVDARRAAGGRRSSAAKPAARGQALTTKATMKALIFDCDGVILESEDLHRRAYNATFQHFGVHCGESPVDWSESFYDKLQNTVGGGKPKMRWYFGRHGWPSSSVLGGRAPADEAEQAALVDALQDWKSDKYQKMIGSGEVEPRPGVLRLMDEARAAGLKLAVCSAATKSSVVFTLTSLLGEGRFQGLDCFLAGDDVGSKKPDPLIYREAAKRLGVSPDECVVVEDSLIGLQAASGAGMRCIITYTPSTRSQAFPGAERIISDLGGFPPNVTVAELQQRRIVQDDRVDFASDFQNADILFG</sequence>
<keyword evidence="2" id="KW-0378">Hydrolase</keyword>
<dbReference type="PANTHER" id="PTHR42896">
    <property type="entry name" value="XYLULOSE-1,5-BISPHOSPHATE (XUBP) PHOSPHATASE"/>
    <property type="match status" value="1"/>
</dbReference>
<comment type="caution">
    <text evidence="3">The sequence shown here is derived from an EMBL/GenBank/DDBJ whole genome shotgun (WGS) entry which is preliminary data.</text>
</comment>
<dbReference type="InterPro" id="IPR006439">
    <property type="entry name" value="HAD-SF_hydro_IA"/>
</dbReference>
<dbReference type="SUPFAM" id="SSF56784">
    <property type="entry name" value="HAD-like"/>
    <property type="match status" value="1"/>
</dbReference>
<dbReference type="AlphaFoldDB" id="A0A2J8A979"/>
<dbReference type="OrthoDB" id="40579at2759"/>
<dbReference type="Gene3D" id="3.40.50.1000">
    <property type="entry name" value="HAD superfamily/HAD-like"/>
    <property type="match status" value="1"/>
</dbReference>
<dbReference type="GO" id="GO:0046872">
    <property type="term" value="F:metal ion binding"/>
    <property type="evidence" value="ECO:0007669"/>
    <property type="project" value="UniProtKB-KW"/>
</dbReference>
<dbReference type="PANTHER" id="PTHR42896:SF4">
    <property type="entry name" value="OS08G0485900 PROTEIN"/>
    <property type="match status" value="1"/>
</dbReference>
<dbReference type="InterPro" id="IPR023214">
    <property type="entry name" value="HAD_sf"/>
</dbReference>
<evidence type="ECO:0000256" key="2">
    <source>
        <dbReference type="ARBA" id="ARBA00022801"/>
    </source>
</evidence>
<dbReference type="InterPro" id="IPR036412">
    <property type="entry name" value="HAD-like_sf"/>
</dbReference>
<name>A0A2J8A979_9CHLO</name>
<dbReference type="EMBL" id="PGGS01000104">
    <property type="protein sequence ID" value="PNH09094.1"/>
    <property type="molecule type" value="Genomic_DNA"/>
</dbReference>
<proteinExistence type="predicted"/>
<dbReference type="GO" id="GO:0016787">
    <property type="term" value="F:hydrolase activity"/>
    <property type="evidence" value="ECO:0007669"/>
    <property type="project" value="UniProtKB-KW"/>
</dbReference>
<evidence type="ECO:0000313" key="4">
    <source>
        <dbReference type="Proteomes" id="UP000236333"/>
    </source>
</evidence>
<keyword evidence="4" id="KW-1185">Reference proteome</keyword>
<evidence type="ECO:0000256" key="1">
    <source>
        <dbReference type="ARBA" id="ARBA00022723"/>
    </source>
</evidence>
<evidence type="ECO:0000313" key="3">
    <source>
        <dbReference type="EMBL" id="PNH09094.1"/>
    </source>
</evidence>
<dbReference type="InterPro" id="IPR044999">
    <property type="entry name" value="CbbY-like"/>
</dbReference>
<dbReference type="SFLD" id="SFLDG01129">
    <property type="entry name" value="C1.5:_HAD__Beta-PGM__Phosphata"/>
    <property type="match status" value="1"/>
</dbReference>
<accession>A0A2J8A979</accession>
<gene>
    <name evidence="3" type="ORF">TSOC_004315</name>
</gene>
<dbReference type="NCBIfam" id="TIGR01509">
    <property type="entry name" value="HAD-SF-IA-v3"/>
    <property type="match status" value="1"/>
</dbReference>
<protein>
    <submittedName>
        <fullName evidence="3">Protein CbbY</fullName>
    </submittedName>
</protein>
<dbReference type="Proteomes" id="UP000236333">
    <property type="component" value="Unassembled WGS sequence"/>
</dbReference>
<dbReference type="Pfam" id="PF00702">
    <property type="entry name" value="Hydrolase"/>
    <property type="match status" value="1"/>
</dbReference>
<reference evidence="3 4" key="1">
    <citation type="journal article" date="2017" name="Mol. Biol. Evol.">
        <title>The 4-celled Tetrabaena socialis nuclear genome reveals the essential components for genetic control of cell number at the origin of multicellularity in the volvocine lineage.</title>
        <authorList>
            <person name="Featherston J."/>
            <person name="Arakaki Y."/>
            <person name="Hanschen E.R."/>
            <person name="Ferris P.J."/>
            <person name="Michod R.E."/>
            <person name="Olson B.J.S.C."/>
            <person name="Nozaki H."/>
            <person name="Durand P.M."/>
        </authorList>
    </citation>
    <scope>NUCLEOTIDE SEQUENCE [LARGE SCALE GENOMIC DNA]</scope>
    <source>
        <strain evidence="3 4">NIES-571</strain>
    </source>
</reference>
<dbReference type="SFLD" id="SFLDS00003">
    <property type="entry name" value="Haloacid_Dehalogenase"/>
    <property type="match status" value="1"/>
</dbReference>
<dbReference type="PRINTS" id="PR00413">
    <property type="entry name" value="HADHALOGNASE"/>
</dbReference>
<dbReference type="InterPro" id="IPR023198">
    <property type="entry name" value="PGP-like_dom2"/>
</dbReference>